<feature type="chain" id="PRO_5018327520" description="TonB-dependent receptor" evidence="2">
    <location>
        <begin position="21"/>
        <end position="492"/>
    </location>
</feature>
<evidence type="ECO:0000256" key="1">
    <source>
        <dbReference type="SAM" id="MobiDB-lite"/>
    </source>
</evidence>
<dbReference type="OrthoDB" id="5490906at2"/>
<keyword evidence="4" id="KW-1185">Reference proteome</keyword>
<feature type="compositionally biased region" description="Basic and acidic residues" evidence="1">
    <location>
        <begin position="46"/>
        <end position="91"/>
    </location>
</feature>
<protein>
    <recommendedName>
        <fullName evidence="5">TonB-dependent receptor</fullName>
    </recommendedName>
</protein>
<name>A0A3N4PUS0_9BACT</name>
<dbReference type="Proteomes" id="UP000278351">
    <property type="component" value="Unassembled WGS sequence"/>
</dbReference>
<dbReference type="EMBL" id="RPDH01000001">
    <property type="protein sequence ID" value="RPE12402.1"/>
    <property type="molecule type" value="Genomic_DNA"/>
</dbReference>
<evidence type="ECO:0000256" key="2">
    <source>
        <dbReference type="SAM" id="SignalP"/>
    </source>
</evidence>
<sequence length="492" mass="55322">MKRLTGLLVMLFILAGSAQAQHEHHQPVKRETKPVKKPAQQKTTQQHKDHQPATKDTVPLRKQEHQGHPPAKKDTMPAEDHSMHQIQQEDHSMHEMTSAYSLNLPMNRNGSGTSWLTDNTPMYMYMAQKGKTSFMFHGNVFLRYTSTDFTAKGSRGAAKFDAPNWVMGMMNHRVGKKGLLNATVMLSFDRAVMGGEGYPLLFQSGETWQGKPLVDRQHPHDMFAALSVGYTHAINKDMDVYAYIGYPGEPAISAPAFMHRVSSMNNPDAPLGHHWQDATHITFGVGTLGFRYKQIKAEFSSFTGREPDEDRYNFDKPLFDSYAYRVSYNPSRQWALQFSQAFVHSPEGLEPDENVTRTTASAIHTAQFRQPGNFVASAAVWGLNSKSHGGKEHSFLLESNLQLQKNAVYGRYEFVEKSSHELQLEEQVPHGKFNVHAFTVGYARTLATVWKTNLAVGAQGTLNVEDKALYGIYGKNPLSAQVYLRISPALHR</sequence>
<keyword evidence="2" id="KW-0732">Signal</keyword>
<feature type="region of interest" description="Disordered" evidence="1">
    <location>
        <begin position="18"/>
        <end position="91"/>
    </location>
</feature>
<gene>
    <name evidence="3" type="ORF">EGT74_02290</name>
</gene>
<accession>A0A3N4PUS0</accession>
<evidence type="ECO:0000313" key="4">
    <source>
        <dbReference type="Proteomes" id="UP000278351"/>
    </source>
</evidence>
<dbReference type="RefSeq" id="WP_123844912.1">
    <property type="nucleotide sequence ID" value="NZ_RPDH01000001.1"/>
</dbReference>
<dbReference type="AlphaFoldDB" id="A0A3N4PUS0"/>
<organism evidence="3 4">
    <name type="scientific">Chitinophaga lutea</name>
    <dbReference type="NCBI Taxonomy" id="2488634"/>
    <lineage>
        <taxon>Bacteria</taxon>
        <taxon>Pseudomonadati</taxon>
        <taxon>Bacteroidota</taxon>
        <taxon>Chitinophagia</taxon>
        <taxon>Chitinophagales</taxon>
        <taxon>Chitinophagaceae</taxon>
        <taxon>Chitinophaga</taxon>
    </lineage>
</organism>
<comment type="caution">
    <text evidence="3">The sequence shown here is derived from an EMBL/GenBank/DDBJ whole genome shotgun (WGS) entry which is preliminary data.</text>
</comment>
<feature type="signal peptide" evidence="2">
    <location>
        <begin position="1"/>
        <end position="20"/>
    </location>
</feature>
<evidence type="ECO:0008006" key="5">
    <source>
        <dbReference type="Google" id="ProtNLM"/>
    </source>
</evidence>
<feature type="compositionally biased region" description="Basic and acidic residues" evidence="1">
    <location>
        <begin position="21"/>
        <end position="34"/>
    </location>
</feature>
<reference evidence="3 4" key="1">
    <citation type="submission" date="2018-11" db="EMBL/GenBank/DDBJ databases">
        <title>Chitinophaga lutea sp.nov., isolate from arsenic contaminated soil.</title>
        <authorList>
            <person name="Zong Y."/>
        </authorList>
    </citation>
    <scope>NUCLEOTIDE SEQUENCE [LARGE SCALE GENOMIC DNA]</scope>
    <source>
        <strain evidence="3 4">ZY74</strain>
    </source>
</reference>
<evidence type="ECO:0000313" key="3">
    <source>
        <dbReference type="EMBL" id="RPE12402.1"/>
    </source>
</evidence>
<proteinExistence type="predicted"/>